<dbReference type="EMBL" id="JXYA01000010">
    <property type="protein sequence ID" value="KJZ11430.1"/>
    <property type="molecule type" value="Genomic_DNA"/>
</dbReference>
<dbReference type="AlphaFoldDB" id="A0A0F4QW14"/>
<dbReference type="RefSeq" id="WP_046004054.1">
    <property type="nucleotide sequence ID" value="NZ_JXYA01000010.1"/>
</dbReference>
<dbReference type="PANTHER" id="PTHR37809:SF1">
    <property type="entry name" value="RIBOSOMAL PROTEIN S12 METHYLTHIOTRANSFERASE ACCESSORY FACTOR YCAO"/>
    <property type="match status" value="1"/>
</dbReference>
<dbReference type="NCBIfam" id="TIGR00702">
    <property type="entry name" value="YcaO-type kinase domain"/>
    <property type="match status" value="1"/>
</dbReference>
<dbReference type="PROSITE" id="PS51664">
    <property type="entry name" value="YCAO"/>
    <property type="match status" value="1"/>
</dbReference>
<dbReference type="Gene3D" id="3.30.1330.230">
    <property type="match status" value="1"/>
</dbReference>
<dbReference type="Proteomes" id="UP000033452">
    <property type="component" value="Unassembled WGS sequence"/>
</dbReference>
<keyword evidence="3" id="KW-1185">Reference proteome</keyword>
<feature type="domain" description="YcaO" evidence="1">
    <location>
        <begin position="73"/>
        <end position="420"/>
    </location>
</feature>
<gene>
    <name evidence="2" type="ORF">TW77_06020</name>
</gene>
<proteinExistence type="predicted"/>
<name>A0A0F4QW14_9GAMM</name>
<dbReference type="InterPro" id="IPR003776">
    <property type="entry name" value="YcaO-like_dom"/>
</dbReference>
<evidence type="ECO:0000313" key="2">
    <source>
        <dbReference type="EMBL" id="KJZ11430.1"/>
    </source>
</evidence>
<dbReference type="OrthoDB" id="2379922at2"/>
<comment type="caution">
    <text evidence="2">The sequence shown here is derived from an EMBL/GenBank/DDBJ whole genome shotgun (WGS) entry which is preliminary data.</text>
</comment>
<dbReference type="PANTHER" id="PTHR37809">
    <property type="entry name" value="RIBOSOMAL PROTEIN S12 METHYLTHIOTRANSFERASE ACCESSORY FACTOR YCAO"/>
    <property type="match status" value="1"/>
</dbReference>
<sequence>MLSIFGQSLEVGKGYVDGTHRTCSPEETYEKIAPVLQQVGITRLANVTGLDRLGLPTYVAIRPNSKSLSTAQGKGDTPIAAKVSAAMEAIESWHGEAVDGPLKYASYEDLRLTERCVNPNHLPIRADAIFEVDKPILWYQSEDLIMQEPVWAPFELIHNNFVEPEQYQSCFLKGTNGLASGNHIAEAILHGMYEVIERDALTMWELAGEQRQALDMIELSQVPYPDVQSLLERLQANGVIAALWHVTSDIGIPTFTCQLIDDPGSALNRAVPSASGHGCHLDIEIAMKRAINEAIQSRVTLISGSRDDMFPVDYEAHSDIQQQQRTVKRWRENAHKLSFEKIQVIFKDTSVSDNFATDIKRVCELLQARGIDQVVVANLSKAQFDLAVVKVLIPKLEPIRTGLYRANTRAKLKFGLGGDA</sequence>
<organism evidence="2 3">
    <name type="scientific">Pseudoalteromonas rubra</name>
    <dbReference type="NCBI Taxonomy" id="43658"/>
    <lineage>
        <taxon>Bacteria</taxon>
        <taxon>Pseudomonadati</taxon>
        <taxon>Pseudomonadota</taxon>
        <taxon>Gammaproteobacteria</taxon>
        <taxon>Alteromonadales</taxon>
        <taxon>Pseudoalteromonadaceae</taxon>
        <taxon>Pseudoalteromonas</taxon>
    </lineage>
</organism>
<dbReference type="Pfam" id="PF02624">
    <property type="entry name" value="YcaO"/>
    <property type="match status" value="1"/>
</dbReference>
<protein>
    <recommendedName>
        <fullName evidence="1">YcaO domain-containing protein</fullName>
    </recommendedName>
</protein>
<dbReference type="PATRIC" id="fig|43658.5.peg.1261"/>
<accession>A0A0F4QW14</accession>
<reference evidence="2 3" key="1">
    <citation type="journal article" date="2015" name="BMC Genomics">
        <title>Genome mining reveals unlocked bioactive potential of marine Gram-negative bacteria.</title>
        <authorList>
            <person name="Machado H."/>
            <person name="Sonnenschein E.C."/>
            <person name="Melchiorsen J."/>
            <person name="Gram L."/>
        </authorList>
    </citation>
    <scope>NUCLEOTIDE SEQUENCE [LARGE SCALE GENOMIC DNA]</scope>
    <source>
        <strain evidence="2 3">S2471</strain>
    </source>
</reference>
<evidence type="ECO:0000259" key="1">
    <source>
        <dbReference type="PROSITE" id="PS51664"/>
    </source>
</evidence>
<evidence type="ECO:0000313" key="3">
    <source>
        <dbReference type="Proteomes" id="UP000033452"/>
    </source>
</evidence>